<proteinExistence type="predicted"/>
<dbReference type="KEGG" id="slj:EGC82_15925"/>
<dbReference type="OrthoDB" id="6270862at2"/>
<dbReference type="RefSeq" id="WP_124731634.1">
    <property type="nucleotide sequence ID" value="NZ_CBCSKC010000020.1"/>
</dbReference>
<name>A0A3G8LWU2_9GAMM</name>
<feature type="transmembrane region" description="Helical" evidence="1">
    <location>
        <begin position="53"/>
        <end position="74"/>
    </location>
</feature>
<organism evidence="2 3">
    <name type="scientific">Shewanella livingstonensis</name>
    <dbReference type="NCBI Taxonomy" id="150120"/>
    <lineage>
        <taxon>Bacteria</taxon>
        <taxon>Pseudomonadati</taxon>
        <taxon>Pseudomonadota</taxon>
        <taxon>Gammaproteobacteria</taxon>
        <taxon>Alteromonadales</taxon>
        <taxon>Shewanellaceae</taxon>
        <taxon>Shewanella</taxon>
    </lineage>
</organism>
<keyword evidence="3" id="KW-1185">Reference proteome</keyword>
<sequence length="113" mass="12886">MNFIGLLGLLAVYIPIQMCIDVFIVNRSNVQKKGSDYALAFIPLLTLFYPEHYLYSFISLALIVLYGISLRYYAAFNDWLDFDQDHLAGLCLGGLILGGIIITIRLFYQFVLH</sequence>
<dbReference type="Proteomes" id="UP000278035">
    <property type="component" value="Chromosome"/>
</dbReference>
<evidence type="ECO:0000313" key="2">
    <source>
        <dbReference type="EMBL" id="AZG74109.1"/>
    </source>
</evidence>
<feature type="transmembrane region" description="Helical" evidence="1">
    <location>
        <begin position="86"/>
        <end position="108"/>
    </location>
</feature>
<evidence type="ECO:0000256" key="1">
    <source>
        <dbReference type="SAM" id="Phobius"/>
    </source>
</evidence>
<keyword evidence="1" id="KW-0472">Membrane</keyword>
<feature type="transmembrane region" description="Helical" evidence="1">
    <location>
        <begin position="6"/>
        <end position="25"/>
    </location>
</feature>
<evidence type="ECO:0000313" key="3">
    <source>
        <dbReference type="Proteomes" id="UP000278035"/>
    </source>
</evidence>
<reference evidence="3" key="1">
    <citation type="submission" date="2018-11" db="EMBL/GenBank/DDBJ databases">
        <title>Shewanella sp. M2.</title>
        <authorList>
            <person name="Hwang Y.J."/>
            <person name="Hwang C.Y."/>
        </authorList>
    </citation>
    <scope>NUCLEOTIDE SEQUENCE [LARGE SCALE GENOMIC DNA]</scope>
    <source>
        <strain evidence="3">LMG 19866</strain>
    </source>
</reference>
<protein>
    <submittedName>
        <fullName evidence="2">Uncharacterized protein</fullName>
    </submittedName>
</protein>
<dbReference type="EMBL" id="CP034015">
    <property type="protein sequence ID" value="AZG74109.1"/>
    <property type="molecule type" value="Genomic_DNA"/>
</dbReference>
<gene>
    <name evidence="2" type="ORF">EGC82_15925</name>
</gene>
<keyword evidence="1" id="KW-0812">Transmembrane</keyword>
<dbReference type="AlphaFoldDB" id="A0A3G8LWU2"/>
<keyword evidence="1" id="KW-1133">Transmembrane helix</keyword>
<accession>A0A3G8LWU2</accession>